<dbReference type="Proteomes" id="UP001501243">
    <property type="component" value="Unassembled WGS sequence"/>
</dbReference>
<reference evidence="2" key="1">
    <citation type="journal article" date="2019" name="Int. J. Syst. Evol. Microbiol.">
        <title>The Global Catalogue of Microorganisms (GCM) 10K type strain sequencing project: providing services to taxonomists for standard genome sequencing and annotation.</title>
        <authorList>
            <consortium name="The Broad Institute Genomics Platform"/>
            <consortium name="The Broad Institute Genome Sequencing Center for Infectious Disease"/>
            <person name="Wu L."/>
            <person name="Ma J."/>
        </authorList>
    </citation>
    <scope>NUCLEOTIDE SEQUENCE [LARGE SCALE GENOMIC DNA]</scope>
    <source>
        <strain evidence="2">JCM 17841</strain>
    </source>
</reference>
<evidence type="ECO:0000313" key="1">
    <source>
        <dbReference type="EMBL" id="GAA4509370.1"/>
    </source>
</evidence>
<accession>A0ABP8QTD9</accession>
<keyword evidence="2" id="KW-1185">Reference proteome</keyword>
<proteinExistence type="predicted"/>
<dbReference type="EMBL" id="BAABGQ010000016">
    <property type="protein sequence ID" value="GAA4509370.1"/>
    <property type="molecule type" value="Genomic_DNA"/>
</dbReference>
<gene>
    <name evidence="1" type="ORF">GCM10023172_42780</name>
</gene>
<organism evidence="1 2">
    <name type="scientific">Hymenobacter ginsengisoli</name>
    <dbReference type="NCBI Taxonomy" id="1051626"/>
    <lineage>
        <taxon>Bacteria</taxon>
        <taxon>Pseudomonadati</taxon>
        <taxon>Bacteroidota</taxon>
        <taxon>Cytophagia</taxon>
        <taxon>Cytophagales</taxon>
        <taxon>Hymenobacteraceae</taxon>
        <taxon>Hymenobacter</taxon>
    </lineage>
</organism>
<comment type="caution">
    <text evidence="1">The sequence shown here is derived from an EMBL/GenBank/DDBJ whole genome shotgun (WGS) entry which is preliminary data.</text>
</comment>
<sequence length="209" mass="22822">MATDSEVFPYLFDNTPPSTNCFPRCRTFTGAKIIPGAMCSNLNAPVYVRGGIYPFRHRPLYPDWARPLKSCEDQLTQQCALFVVTQVEDDVCRGVVLTTAPGCQPTIKLRPGDVVEGHSFPAAGAYFLTVPLHQVWELEPKQVGTLTPPGLAYMERNAHGPAVTWVDYVSAVCERQEGSLPRGRKCSAGAGATVVVRTPPDYHAAPTRC</sequence>
<protein>
    <submittedName>
        <fullName evidence="1">Uncharacterized protein</fullName>
    </submittedName>
</protein>
<evidence type="ECO:0000313" key="2">
    <source>
        <dbReference type="Proteomes" id="UP001501243"/>
    </source>
</evidence>
<name>A0ABP8QTD9_9BACT</name>